<evidence type="ECO:0000313" key="1">
    <source>
        <dbReference type="EMBL" id="GGO20065.1"/>
    </source>
</evidence>
<dbReference type="AlphaFoldDB" id="A0A8H9H1S3"/>
<accession>A0A8H9H1S3</accession>
<name>A0A8H9H1S3_9ACTN</name>
<dbReference type="Proteomes" id="UP000653480">
    <property type="component" value="Unassembled WGS sequence"/>
</dbReference>
<reference evidence="1" key="2">
    <citation type="submission" date="2020-09" db="EMBL/GenBank/DDBJ databases">
        <authorList>
            <person name="Sun Q."/>
            <person name="Zhou Y."/>
        </authorList>
    </citation>
    <scope>NUCLEOTIDE SEQUENCE</scope>
    <source>
        <strain evidence="1">CGMCC 4.7138</strain>
    </source>
</reference>
<evidence type="ECO:0000313" key="2">
    <source>
        <dbReference type="Proteomes" id="UP000653480"/>
    </source>
</evidence>
<keyword evidence="2" id="KW-1185">Reference proteome</keyword>
<comment type="caution">
    <text evidence="1">The sequence shown here is derived from an EMBL/GenBank/DDBJ whole genome shotgun (WGS) entry which is preliminary data.</text>
</comment>
<gene>
    <name evidence="1" type="ORF">GCM10011574_46140</name>
</gene>
<sequence>MSDALQITQEGTMNILRNSLAVVAASALLGLTAACSGGQTAVCEEATKAFTDYSSKAAAAAGDIKGINTATGDLAAQLKDLSGKADGDLQVALAGMADSWGSFTIDLSDPAAATKLAEFGQKATQATQQLASACS</sequence>
<protein>
    <submittedName>
        <fullName evidence="1">Uncharacterized protein</fullName>
    </submittedName>
</protein>
<proteinExistence type="predicted"/>
<reference evidence="1" key="1">
    <citation type="journal article" date="2014" name="Int. J. Syst. Evol. Microbiol.">
        <title>Complete genome sequence of Corynebacterium casei LMG S-19264T (=DSM 44701T), isolated from a smear-ripened cheese.</title>
        <authorList>
            <consortium name="US DOE Joint Genome Institute (JGI-PGF)"/>
            <person name="Walter F."/>
            <person name="Albersmeier A."/>
            <person name="Kalinowski J."/>
            <person name="Ruckert C."/>
        </authorList>
    </citation>
    <scope>NUCLEOTIDE SEQUENCE</scope>
    <source>
        <strain evidence="1">CGMCC 4.7138</strain>
    </source>
</reference>
<dbReference type="EMBL" id="BMMN01000008">
    <property type="protein sequence ID" value="GGO20065.1"/>
    <property type="molecule type" value="Genomic_DNA"/>
</dbReference>
<organism evidence="1 2">
    <name type="scientific">Microbispora bryophytorum</name>
    <dbReference type="NCBI Taxonomy" id="1460882"/>
    <lineage>
        <taxon>Bacteria</taxon>
        <taxon>Bacillati</taxon>
        <taxon>Actinomycetota</taxon>
        <taxon>Actinomycetes</taxon>
        <taxon>Streptosporangiales</taxon>
        <taxon>Streptosporangiaceae</taxon>
        <taxon>Microbispora</taxon>
    </lineage>
</organism>